<dbReference type="InterPro" id="IPR011814">
    <property type="entry name" value="BioC"/>
</dbReference>
<feature type="domain" description="Methyltransferase" evidence="6">
    <location>
        <begin position="87"/>
        <end position="192"/>
    </location>
</feature>
<dbReference type="UniPathway" id="UPA00078"/>
<organism evidence="7 8">
    <name type="scientific">Paenibacillus alvei</name>
    <name type="common">Bacillus alvei</name>
    <dbReference type="NCBI Taxonomy" id="44250"/>
    <lineage>
        <taxon>Bacteria</taxon>
        <taxon>Bacillati</taxon>
        <taxon>Bacillota</taxon>
        <taxon>Bacilli</taxon>
        <taxon>Bacillales</taxon>
        <taxon>Paenibacillaceae</taxon>
        <taxon>Paenibacillus</taxon>
    </lineage>
</organism>
<dbReference type="Pfam" id="PF13649">
    <property type="entry name" value="Methyltransf_25"/>
    <property type="match status" value="1"/>
</dbReference>
<keyword evidence="3 5" id="KW-0949">S-adenosyl-L-methionine</keyword>
<evidence type="ECO:0000256" key="5">
    <source>
        <dbReference type="HAMAP-Rule" id="MF_00835"/>
    </source>
</evidence>
<keyword evidence="4 5" id="KW-0093">Biotin biosynthesis</keyword>
<dbReference type="CDD" id="cd02440">
    <property type="entry name" value="AdoMet_MTases"/>
    <property type="match status" value="1"/>
</dbReference>
<dbReference type="EMBL" id="LS992241">
    <property type="protein sequence ID" value="SYX87595.1"/>
    <property type="molecule type" value="Genomic_DNA"/>
</dbReference>
<accession>A0A383RKP1</accession>
<name>A0A383RKP1_PAEAL</name>
<dbReference type="GO" id="GO:0009102">
    <property type="term" value="P:biotin biosynthetic process"/>
    <property type="evidence" value="ECO:0007669"/>
    <property type="project" value="UniProtKB-UniRule"/>
</dbReference>
<comment type="pathway">
    <text evidence="5">Cofactor biosynthesis; biotin biosynthesis.</text>
</comment>
<comment type="similarity">
    <text evidence="5">Belongs to the methyltransferase superfamily.</text>
</comment>
<keyword evidence="1 5" id="KW-0489">Methyltransferase</keyword>
<dbReference type="Proteomes" id="UP000304148">
    <property type="component" value="Chromosome"/>
</dbReference>
<dbReference type="AlphaFoldDB" id="A0A383RKP1"/>
<dbReference type="RefSeq" id="WP_138189662.1">
    <property type="nucleotide sequence ID" value="NZ_LS992241.1"/>
</dbReference>
<dbReference type="HAMAP" id="MF_00835">
    <property type="entry name" value="BioC"/>
    <property type="match status" value="1"/>
</dbReference>
<dbReference type="EC" id="2.1.1.197" evidence="5"/>
<sequence length="353" mass="39614">MFAGANVDKRIVRQRFDRHAKEYDRYAEVQRVMADELVERMCQTIRPPSSEGTPQGTLPNTESLFYNIDLDRMTVSSTDEVRCAVRILDIGCGTGMLSERLARAFPGAELTLVDLSLCMLERASMKLTRTGVSPANIHVINADAEAWLENACGQEGTERPTYNIIASNAAFQWFNSPADTTHRLLQLLAPDGILAFATFLPGTVRELHDAFRQAEALLDLPAQPHGQSYPNKEDWMTWLLGHGGNRLAIRWETSSYRYTFPDVWTALAQVRRVGAGNAVLVHNDARTMDDGQRKGATSRELIHAMQQAYQATFQQDDGRVPLTYEVAYCLTQRGLHTCVSGIEGSDRRSRRYK</sequence>
<proteinExistence type="inferred from homology"/>
<evidence type="ECO:0000256" key="3">
    <source>
        <dbReference type="ARBA" id="ARBA00022691"/>
    </source>
</evidence>
<dbReference type="PANTHER" id="PTHR43861">
    <property type="entry name" value="TRANS-ACONITATE 2-METHYLTRANSFERASE-RELATED"/>
    <property type="match status" value="1"/>
</dbReference>
<evidence type="ECO:0000256" key="4">
    <source>
        <dbReference type="ARBA" id="ARBA00022756"/>
    </source>
</evidence>
<keyword evidence="2 5" id="KW-0808">Transferase</keyword>
<gene>
    <name evidence="5 7" type="primary">bioC</name>
    <name evidence="7" type="ORF">PBLR_16025</name>
</gene>
<dbReference type="PANTHER" id="PTHR43861:SF1">
    <property type="entry name" value="TRANS-ACONITATE 2-METHYLTRANSFERASE"/>
    <property type="match status" value="1"/>
</dbReference>
<dbReference type="GO" id="GO:0032259">
    <property type="term" value="P:methylation"/>
    <property type="evidence" value="ECO:0007669"/>
    <property type="project" value="UniProtKB-KW"/>
</dbReference>
<evidence type="ECO:0000313" key="7">
    <source>
        <dbReference type="EMBL" id="SYX87595.1"/>
    </source>
</evidence>
<dbReference type="GO" id="GO:0010340">
    <property type="term" value="F:carboxyl-O-methyltransferase activity"/>
    <property type="evidence" value="ECO:0007669"/>
    <property type="project" value="UniProtKB-UniRule"/>
</dbReference>
<dbReference type="InterPro" id="IPR029063">
    <property type="entry name" value="SAM-dependent_MTases_sf"/>
</dbReference>
<evidence type="ECO:0000256" key="1">
    <source>
        <dbReference type="ARBA" id="ARBA00022603"/>
    </source>
</evidence>
<evidence type="ECO:0000259" key="6">
    <source>
        <dbReference type="Pfam" id="PF13649"/>
    </source>
</evidence>
<reference evidence="8" key="1">
    <citation type="submission" date="2018-08" db="EMBL/GenBank/DDBJ databases">
        <authorList>
            <person name="Chevrot R."/>
        </authorList>
    </citation>
    <scope>NUCLEOTIDE SEQUENCE [LARGE SCALE GENOMIC DNA]</scope>
</reference>
<comment type="function">
    <text evidence="5">Converts the free carboxyl group of a malonyl-thioester to its methyl ester by transfer of a methyl group from S-adenosyl-L-methionine (SAM). It allows to synthesize pimeloyl-ACP via the fatty acid synthetic pathway.</text>
</comment>
<evidence type="ECO:0000313" key="8">
    <source>
        <dbReference type="Proteomes" id="UP000304148"/>
    </source>
</evidence>
<evidence type="ECO:0000256" key="2">
    <source>
        <dbReference type="ARBA" id="ARBA00022679"/>
    </source>
</evidence>
<dbReference type="InterPro" id="IPR041698">
    <property type="entry name" value="Methyltransf_25"/>
</dbReference>
<comment type="catalytic activity">
    <reaction evidence="5">
        <text>malonyl-[ACP] + S-adenosyl-L-methionine = malonyl-[ACP] methyl ester + S-adenosyl-L-homocysteine</text>
        <dbReference type="Rhea" id="RHEA:17105"/>
        <dbReference type="Rhea" id="RHEA-COMP:9623"/>
        <dbReference type="Rhea" id="RHEA-COMP:9954"/>
        <dbReference type="ChEBI" id="CHEBI:57856"/>
        <dbReference type="ChEBI" id="CHEBI:59789"/>
        <dbReference type="ChEBI" id="CHEBI:78449"/>
        <dbReference type="ChEBI" id="CHEBI:78845"/>
        <dbReference type="EC" id="2.1.1.197"/>
    </reaction>
</comment>
<dbReference type="Gene3D" id="3.40.50.150">
    <property type="entry name" value="Vaccinia Virus protein VP39"/>
    <property type="match status" value="1"/>
</dbReference>
<dbReference type="GO" id="GO:0102130">
    <property type="term" value="F:malonyl-CoA methyltransferase activity"/>
    <property type="evidence" value="ECO:0007669"/>
    <property type="project" value="UniProtKB-EC"/>
</dbReference>
<protein>
    <recommendedName>
        <fullName evidence="5">Malonyl-[acyl-carrier protein] O-methyltransferase</fullName>
        <shortName evidence="5">Malonyl-ACP O-methyltransferase</shortName>
        <ecNumber evidence="5">2.1.1.197</ecNumber>
    </recommendedName>
    <alternativeName>
        <fullName evidence="5">Biotin synthesis protein BioC</fullName>
    </alternativeName>
</protein>
<dbReference type="SUPFAM" id="SSF53335">
    <property type="entry name" value="S-adenosyl-L-methionine-dependent methyltransferases"/>
    <property type="match status" value="1"/>
</dbReference>